<dbReference type="Proteomes" id="UP000275408">
    <property type="component" value="Unassembled WGS sequence"/>
</dbReference>
<dbReference type="EMBL" id="RCHS01004155">
    <property type="protein sequence ID" value="RMX37285.1"/>
    <property type="molecule type" value="Genomic_DNA"/>
</dbReference>
<dbReference type="OrthoDB" id="5988356at2759"/>
<protein>
    <recommendedName>
        <fullName evidence="3">Tyrosine-protein kinase ephrin type A/B receptor-like domain-containing protein</fullName>
    </recommendedName>
</protein>
<dbReference type="Gene3D" id="2.10.50.10">
    <property type="entry name" value="Tumor Necrosis Factor Receptor, subunit A, domain 2"/>
    <property type="match status" value="1"/>
</dbReference>
<dbReference type="AlphaFoldDB" id="A0A3M6T782"/>
<keyword evidence="2" id="KW-1185">Reference proteome</keyword>
<dbReference type="STRING" id="46731.A0A3M6T782"/>
<evidence type="ECO:0000313" key="1">
    <source>
        <dbReference type="EMBL" id="RMX37285.1"/>
    </source>
</evidence>
<proteinExistence type="predicted"/>
<sequence>MFIPGPNPEICRDCPPGGFYSDSLPYVARECKRCPNGSYVAYHKKPGKSVLDCKTCPLGTETDFFAGYRACPCLKDHYRTHLLEGCHECGKNGLVCQGEYASLKPGYWWQWCNHSYKSRHQEFIENLIAAIPALDENSVKYPYPLPTPYMCQVPDSCEGGMDSPCADGYEGPVCAICSLDYYKQSHTCK</sequence>
<evidence type="ECO:0000313" key="2">
    <source>
        <dbReference type="Proteomes" id="UP000275408"/>
    </source>
</evidence>
<reference evidence="1 2" key="1">
    <citation type="journal article" date="2018" name="Sci. Rep.">
        <title>Comparative analysis of the Pocillopora damicornis genome highlights role of immune system in coral evolution.</title>
        <authorList>
            <person name="Cunning R."/>
            <person name="Bay R.A."/>
            <person name="Gillette P."/>
            <person name="Baker A.C."/>
            <person name="Traylor-Knowles N."/>
        </authorList>
    </citation>
    <scope>NUCLEOTIDE SEQUENCE [LARGE SCALE GENOMIC DNA]</scope>
    <source>
        <strain evidence="1">RSMAS</strain>
        <tissue evidence="1">Whole animal</tissue>
    </source>
</reference>
<accession>A0A3M6T782</accession>
<comment type="caution">
    <text evidence="1">The sequence shown here is derived from an EMBL/GenBank/DDBJ whole genome shotgun (WGS) entry which is preliminary data.</text>
</comment>
<gene>
    <name evidence="1" type="ORF">pdam_00022621</name>
</gene>
<evidence type="ECO:0008006" key="3">
    <source>
        <dbReference type="Google" id="ProtNLM"/>
    </source>
</evidence>
<organism evidence="1 2">
    <name type="scientific">Pocillopora damicornis</name>
    <name type="common">Cauliflower coral</name>
    <name type="synonym">Millepora damicornis</name>
    <dbReference type="NCBI Taxonomy" id="46731"/>
    <lineage>
        <taxon>Eukaryota</taxon>
        <taxon>Metazoa</taxon>
        <taxon>Cnidaria</taxon>
        <taxon>Anthozoa</taxon>
        <taxon>Hexacorallia</taxon>
        <taxon>Scleractinia</taxon>
        <taxon>Astrocoeniina</taxon>
        <taxon>Pocilloporidae</taxon>
        <taxon>Pocillopora</taxon>
    </lineage>
</organism>
<name>A0A3M6T782_POCDA</name>